<dbReference type="Pfam" id="PF25957">
    <property type="entry name" value="DUF7994"/>
    <property type="match status" value="1"/>
</dbReference>
<keyword evidence="4" id="KW-1185">Reference proteome</keyword>
<feature type="transmembrane region" description="Helical" evidence="1">
    <location>
        <begin position="66"/>
        <end position="83"/>
    </location>
</feature>
<name>A0A830G245_9EURY</name>
<evidence type="ECO:0000256" key="1">
    <source>
        <dbReference type="SAM" id="Phobius"/>
    </source>
</evidence>
<gene>
    <name evidence="2" type="ORF">GCM10009017_21850</name>
    <name evidence="3" type="ORF">J2752_002253</name>
</gene>
<reference evidence="3" key="3">
    <citation type="submission" date="2021-03" db="EMBL/GenBank/DDBJ databases">
        <title>Genomic Encyclopedia of Type Strains, Phase IV (KMG-IV): sequencing the most valuable type-strain genomes for metagenomic binning, comparative biology and taxonomic classification.</title>
        <authorList>
            <person name="Goeker M."/>
        </authorList>
    </citation>
    <scope>NUCLEOTIDE SEQUENCE</scope>
    <source>
        <strain evidence="3">DSM 22443</strain>
    </source>
</reference>
<dbReference type="EMBL" id="JAGGKO010000004">
    <property type="protein sequence ID" value="MBP1955330.1"/>
    <property type="molecule type" value="Genomic_DNA"/>
</dbReference>
<reference evidence="2" key="2">
    <citation type="submission" date="2020-09" db="EMBL/GenBank/DDBJ databases">
        <authorList>
            <person name="Sun Q."/>
            <person name="Ohkuma M."/>
        </authorList>
    </citation>
    <scope>NUCLEOTIDE SEQUENCE</scope>
    <source>
        <strain evidence="2">JCM 16108</strain>
    </source>
</reference>
<keyword evidence="1" id="KW-0472">Membrane</keyword>
<feature type="transmembrane region" description="Helical" evidence="1">
    <location>
        <begin position="7"/>
        <end position="27"/>
    </location>
</feature>
<reference evidence="2" key="1">
    <citation type="journal article" date="2014" name="Int. J. Syst. Evol. Microbiol.">
        <title>Complete genome sequence of Corynebacterium casei LMG S-19264T (=DSM 44701T), isolated from a smear-ripened cheese.</title>
        <authorList>
            <consortium name="US DOE Joint Genome Institute (JGI-PGF)"/>
            <person name="Walter F."/>
            <person name="Albersmeier A."/>
            <person name="Kalinowski J."/>
            <person name="Ruckert C."/>
        </authorList>
    </citation>
    <scope>NUCLEOTIDE SEQUENCE</scope>
    <source>
        <strain evidence="2">JCM 16108</strain>
    </source>
</reference>
<dbReference type="InterPro" id="IPR058307">
    <property type="entry name" value="DUF7994"/>
</dbReference>
<dbReference type="EMBL" id="BMOO01000005">
    <property type="protein sequence ID" value="GGM71515.1"/>
    <property type="molecule type" value="Genomic_DNA"/>
</dbReference>
<keyword evidence="1" id="KW-1133">Transmembrane helix</keyword>
<comment type="caution">
    <text evidence="2">The sequence shown here is derived from an EMBL/GenBank/DDBJ whole genome shotgun (WGS) entry which is preliminary data.</text>
</comment>
<sequence>MVHVRYFGYLGALLLALTAAFVVGFGLDALHGAVAVQIGLVALAGLCCVAGGFANPLRERVGALRLVGVGDVALGASMAVSALTVESALLARIVPVLGGVFIALIGVNYVTDGRFFEIGGVEV</sequence>
<evidence type="ECO:0000313" key="4">
    <source>
        <dbReference type="Proteomes" id="UP000614609"/>
    </source>
</evidence>
<dbReference type="Proteomes" id="UP000614609">
    <property type="component" value="Unassembled WGS sequence"/>
</dbReference>
<protein>
    <submittedName>
        <fullName evidence="2">Uncharacterized protein</fullName>
    </submittedName>
</protein>
<dbReference type="OrthoDB" id="381624at2157"/>
<dbReference type="RefSeq" id="WP_188872650.1">
    <property type="nucleotide sequence ID" value="NZ_BMOO01000005.1"/>
</dbReference>
<organism evidence="2 4">
    <name type="scientific">Halarchaeum rubridurum</name>
    <dbReference type="NCBI Taxonomy" id="489911"/>
    <lineage>
        <taxon>Archaea</taxon>
        <taxon>Methanobacteriati</taxon>
        <taxon>Methanobacteriota</taxon>
        <taxon>Stenosarchaea group</taxon>
        <taxon>Halobacteria</taxon>
        <taxon>Halobacteriales</taxon>
        <taxon>Halobacteriaceae</taxon>
    </lineage>
</organism>
<proteinExistence type="predicted"/>
<evidence type="ECO:0000313" key="2">
    <source>
        <dbReference type="EMBL" id="GGM71515.1"/>
    </source>
</evidence>
<dbReference type="AlphaFoldDB" id="A0A830G245"/>
<accession>A0A830G245</accession>
<evidence type="ECO:0000313" key="3">
    <source>
        <dbReference type="EMBL" id="MBP1955330.1"/>
    </source>
</evidence>
<dbReference type="Proteomes" id="UP000765891">
    <property type="component" value="Unassembled WGS sequence"/>
</dbReference>
<keyword evidence="1" id="KW-0812">Transmembrane</keyword>
<feature type="transmembrane region" description="Helical" evidence="1">
    <location>
        <begin position="89"/>
        <end position="110"/>
    </location>
</feature>
<feature type="transmembrane region" description="Helical" evidence="1">
    <location>
        <begin position="33"/>
        <end position="54"/>
    </location>
</feature>